<evidence type="ECO:0000313" key="3">
    <source>
        <dbReference type="Proteomes" id="UP000791440"/>
    </source>
</evidence>
<feature type="compositionally biased region" description="Polar residues" evidence="1">
    <location>
        <begin position="1"/>
        <end position="21"/>
    </location>
</feature>
<comment type="caution">
    <text evidence="2">The sequence shown here is derived from an EMBL/GenBank/DDBJ whole genome shotgun (WGS) entry which is preliminary data.</text>
</comment>
<reference evidence="2" key="1">
    <citation type="journal article" date="2016" name="Insect Biochem. Mol. Biol.">
        <title>Multifaceted biological insights from a draft genome sequence of the tobacco hornworm moth, Manduca sexta.</title>
        <authorList>
            <person name="Kanost M.R."/>
            <person name="Arrese E.L."/>
            <person name="Cao X."/>
            <person name="Chen Y.R."/>
            <person name="Chellapilla S."/>
            <person name="Goldsmith M.R."/>
            <person name="Grosse-Wilde E."/>
            <person name="Heckel D.G."/>
            <person name="Herndon N."/>
            <person name="Jiang H."/>
            <person name="Papanicolaou A."/>
            <person name="Qu J."/>
            <person name="Soulages J.L."/>
            <person name="Vogel H."/>
            <person name="Walters J."/>
            <person name="Waterhouse R.M."/>
            <person name="Ahn S.J."/>
            <person name="Almeida F.C."/>
            <person name="An C."/>
            <person name="Aqrawi P."/>
            <person name="Bretschneider A."/>
            <person name="Bryant W.B."/>
            <person name="Bucks S."/>
            <person name="Chao H."/>
            <person name="Chevignon G."/>
            <person name="Christen J.M."/>
            <person name="Clarke D.F."/>
            <person name="Dittmer N.T."/>
            <person name="Ferguson L.C.F."/>
            <person name="Garavelou S."/>
            <person name="Gordon K.H.J."/>
            <person name="Gunaratna R.T."/>
            <person name="Han Y."/>
            <person name="Hauser F."/>
            <person name="He Y."/>
            <person name="Heidel-Fischer H."/>
            <person name="Hirsh A."/>
            <person name="Hu Y."/>
            <person name="Jiang H."/>
            <person name="Kalra D."/>
            <person name="Klinner C."/>
            <person name="Konig C."/>
            <person name="Kovar C."/>
            <person name="Kroll A.R."/>
            <person name="Kuwar S.S."/>
            <person name="Lee S.L."/>
            <person name="Lehman R."/>
            <person name="Li K."/>
            <person name="Li Z."/>
            <person name="Liang H."/>
            <person name="Lovelace S."/>
            <person name="Lu Z."/>
            <person name="Mansfield J.H."/>
            <person name="McCulloch K.J."/>
            <person name="Mathew T."/>
            <person name="Morton B."/>
            <person name="Muzny D.M."/>
            <person name="Neunemann D."/>
            <person name="Ongeri F."/>
            <person name="Pauchet Y."/>
            <person name="Pu L.L."/>
            <person name="Pyrousis I."/>
            <person name="Rao X.J."/>
            <person name="Redding A."/>
            <person name="Roesel C."/>
            <person name="Sanchez-Gracia A."/>
            <person name="Schaack S."/>
            <person name="Shukla A."/>
            <person name="Tetreau G."/>
            <person name="Wang Y."/>
            <person name="Xiong G.H."/>
            <person name="Traut W."/>
            <person name="Walsh T.K."/>
            <person name="Worley K.C."/>
            <person name="Wu D."/>
            <person name="Wu W."/>
            <person name="Wu Y.Q."/>
            <person name="Zhang X."/>
            <person name="Zou Z."/>
            <person name="Zucker H."/>
            <person name="Briscoe A.D."/>
            <person name="Burmester T."/>
            <person name="Clem R.J."/>
            <person name="Feyereisen R."/>
            <person name="Grimmelikhuijzen C.J.P."/>
            <person name="Hamodrakas S.J."/>
            <person name="Hansson B.S."/>
            <person name="Huguet E."/>
            <person name="Jermiin L.S."/>
            <person name="Lan Q."/>
            <person name="Lehman H.K."/>
            <person name="Lorenzen M."/>
            <person name="Merzendorfer H."/>
            <person name="Michalopoulos I."/>
            <person name="Morton D.B."/>
            <person name="Muthukrishnan S."/>
            <person name="Oakeshott J.G."/>
            <person name="Palmer W."/>
            <person name="Park Y."/>
            <person name="Passarelli A.L."/>
            <person name="Rozas J."/>
            <person name="Schwartz L.M."/>
            <person name="Smith W."/>
            <person name="Southgate A."/>
            <person name="Vilcinskas A."/>
            <person name="Vogt R."/>
            <person name="Wang P."/>
            <person name="Werren J."/>
            <person name="Yu X.Q."/>
            <person name="Zhou J.J."/>
            <person name="Brown S.J."/>
            <person name="Scherer S.E."/>
            <person name="Richards S."/>
            <person name="Blissard G.W."/>
        </authorList>
    </citation>
    <scope>NUCLEOTIDE SEQUENCE</scope>
</reference>
<evidence type="ECO:0000256" key="1">
    <source>
        <dbReference type="SAM" id="MobiDB-lite"/>
    </source>
</evidence>
<proteinExistence type="predicted"/>
<keyword evidence="3" id="KW-1185">Reference proteome</keyword>
<feature type="region of interest" description="Disordered" evidence="1">
    <location>
        <begin position="1"/>
        <end position="45"/>
    </location>
</feature>
<dbReference type="Proteomes" id="UP000791440">
    <property type="component" value="Unassembled WGS sequence"/>
</dbReference>
<feature type="non-terminal residue" evidence="2">
    <location>
        <position position="45"/>
    </location>
</feature>
<gene>
    <name evidence="2" type="ORF">O3G_MSEX008772</name>
</gene>
<reference evidence="2" key="2">
    <citation type="submission" date="2020-12" db="EMBL/GenBank/DDBJ databases">
        <authorList>
            <person name="Kanost M."/>
        </authorList>
    </citation>
    <scope>NUCLEOTIDE SEQUENCE</scope>
</reference>
<feature type="compositionally biased region" description="Polar residues" evidence="1">
    <location>
        <begin position="34"/>
        <end position="45"/>
    </location>
</feature>
<dbReference type="AlphaFoldDB" id="A0A921ZCU3"/>
<accession>A0A921ZCU3</accession>
<organism evidence="2 3">
    <name type="scientific">Manduca sexta</name>
    <name type="common">Tobacco hawkmoth</name>
    <name type="synonym">Tobacco hornworm</name>
    <dbReference type="NCBI Taxonomy" id="7130"/>
    <lineage>
        <taxon>Eukaryota</taxon>
        <taxon>Metazoa</taxon>
        <taxon>Ecdysozoa</taxon>
        <taxon>Arthropoda</taxon>
        <taxon>Hexapoda</taxon>
        <taxon>Insecta</taxon>
        <taxon>Pterygota</taxon>
        <taxon>Neoptera</taxon>
        <taxon>Endopterygota</taxon>
        <taxon>Lepidoptera</taxon>
        <taxon>Glossata</taxon>
        <taxon>Ditrysia</taxon>
        <taxon>Bombycoidea</taxon>
        <taxon>Sphingidae</taxon>
        <taxon>Sphinginae</taxon>
        <taxon>Sphingini</taxon>
        <taxon>Manduca</taxon>
    </lineage>
</organism>
<protein>
    <submittedName>
        <fullName evidence="2">Uncharacterized protein</fullName>
    </submittedName>
</protein>
<dbReference type="EMBL" id="JH668470">
    <property type="protein sequence ID" value="KAG6454569.1"/>
    <property type="molecule type" value="Genomic_DNA"/>
</dbReference>
<sequence>MAPGSQQPNKPGERPNSQYPVSHNKVLINRGNIKATQDTKQQNDK</sequence>
<name>A0A921ZCU3_MANSE</name>
<evidence type="ECO:0000313" key="2">
    <source>
        <dbReference type="EMBL" id="KAG6454569.1"/>
    </source>
</evidence>